<dbReference type="GO" id="GO:0016757">
    <property type="term" value="F:glycosyltransferase activity"/>
    <property type="evidence" value="ECO:0007669"/>
    <property type="project" value="UniProtKB-KW"/>
</dbReference>
<protein>
    <submittedName>
        <fullName evidence="5">UDP-glucose:(Heptosyl)LPS alpha-1,3-glucosyltransferase</fullName>
    </submittedName>
</protein>
<dbReference type="EMBL" id="SGWY01000004">
    <property type="protein sequence ID" value="RZS63464.1"/>
    <property type="molecule type" value="Genomic_DNA"/>
</dbReference>
<dbReference type="InterPro" id="IPR028098">
    <property type="entry name" value="Glyco_trans_4-like_N"/>
</dbReference>
<dbReference type="PANTHER" id="PTHR12526">
    <property type="entry name" value="GLYCOSYLTRANSFERASE"/>
    <property type="match status" value="1"/>
</dbReference>
<evidence type="ECO:0000259" key="3">
    <source>
        <dbReference type="Pfam" id="PF00534"/>
    </source>
</evidence>
<proteinExistence type="predicted"/>
<dbReference type="Gene3D" id="3.40.50.2000">
    <property type="entry name" value="Glycogen Phosphorylase B"/>
    <property type="match status" value="2"/>
</dbReference>
<accession>A0A4Q7M6X5</accession>
<evidence type="ECO:0000256" key="2">
    <source>
        <dbReference type="ARBA" id="ARBA00022679"/>
    </source>
</evidence>
<reference evidence="5 6" key="1">
    <citation type="submission" date="2019-02" db="EMBL/GenBank/DDBJ databases">
        <title>Genomic Encyclopedia of Type Strains, Phase IV (KMG-IV): sequencing the most valuable type-strain genomes for metagenomic binning, comparative biology and taxonomic classification.</title>
        <authorList>
            <person name="Goeker M."/>
        </authorList>
    </citation>
    <scope>NUCLEOTIDE SEQUENCE [LARGE SCALE GENOMIC DNA]</scope>
    <source>
        <strain evidence="5 6">DSM 43045</strain>
    </source>
</reference>
<dbReference type="Proteomes" id="UP000293289">
    <property type="component" value="Unassembled WGS sequence"/>
</dbReference>
<dbReference type="AlphaFoldDB" id="A0A4Q7M6X5"/>
<comment type="caution">
    <text evidence="5">The sequence shown here is derived from an EMBL/GenBank/DDBJ whole genome shotgun (WGS) entry which is preliminary data.</text>
</comment>
<gene>
    <name evidence="5" type="ORF">EV187_3369</name>
</gene>
<dbReference type="CDD" id="cd03801">
    <property type="entry name" value="GT4_PimA-like"/>
    <property type="match status" value="1"/>
</dbReference>
<name>A0A4Q7M6X5_9MICO</name>
<sequence length="376" mass="41100">MTRIVQIAPAIGPGTGVAGVAYQLEREFVASGATVERFTAVEAGRRRRRTPRSAIGMRLRHGADVAWFSTVGTARARRFLAERPDAVSICHNDVMAGDVYVNHGLLTAAMRSRGHYALRMLRNPLHLFTAVRDRIRYRGRTHRAIVALSDQEARLLVDTYGRVDIPIRVIANGVDLERFRPASEAERARARASIGLPGDSLVAVFIGHEFERKGLPIVIDALPQAPGVALLVVGGTPDQIRHSRGRSERLGVADRVHFVGPQPDPVPFLQAADVFVLPSAYESYGLVIMEALASGVPVVSTSVGVAPEVIEDGVNGFIVPPDARVVGQRLRELTGQDLRGWRQRARERAAGHSWRAAADRYLALVHELQASKKEEP</sequence>
<dbReference type="PANTHER" id="PTHR12526:SF510">
    <property type="entry name" value="D-INOSITOL 3-PHOSPHATE GLYCOSYLTRANSFERASE"/>
    <property type="match status" value="1"/>
</dbReference>
<dbReference type="Pfam" id="PF13439">
    <property type="entry name" value="Glyco_transf_4"/>
    <property type="match status" value="1"/>
</dbReference>
<keyword evidence="1" id="KW-0328">Glycosyltransferase</keyword>
<feature type="domain" description="Glycosyltransferase subfamily 4-like N-terminal" evidence="4">
    <location>
        <begin position="16"/>
        <end position="178"/>
    </location>
</feature>
<dbReference type="InterPro" id="IPR001296">
    <property type="entry name" value="Glyco_trans_1"/>
</dbReference>
<dbReference type="RefSeq" id="WP_165391246.1">
    <property type="nucleotide sequence ID" value="NZ_SGWY01000004.1"/>
</dbReference>
<evidence type="ECO:0000313" key="5">
    <source>
        <dbReference type="EMBL" id="RZS63464.1"/>
    </source>
</evidence>
<evidence type="ECO:0000256" key="1">
    <source>
        <dbReference type="ARBA" id="ARBA00022676"/>
    </source>
</evidence>
<feature type="domain" description="Glycosyl transferase family 1" evidence="3">
    <location>
        <begin position="188"/>
        <end position="325"/>
    </location>
</feature>
<evidence type="ECO:0000259" key="4">
    <source>
        <dbReference type="Pfam" id="PF13439"/>
    </source>
</evidence>
<keyword evidence="2 5" id="KW-0808">Transferase</keyword>
<dbReference type="Pfam" id="PF00534">
    <property type="entry name" value="Glycos_transf_1"/>
    <property type="match status" value="1"/>
</dbReference>
<dbReference type="SUPFAM" id="SSF53756">
    <property type="entry name" value="UDP-Glycosyltransferase/glycogen phosphorylase"/>
    <property type="match status" value="1"/>
</dbReference>
<keyword evidence="6" id="KW-1185">Reference proteome</keyword>
<organism evidence="5 6">
    <name type="scientific">Agromyces ramosus</name>
    <dbReference type="NCBI Taxonomy" id="33879"/>
    <lineage>
        <taxon>Bacteria</taxon>
        <taxon>Bacillati</taxon>
        <taxon>Actinomycetota</taxon>
        <taxon>Actinomycetes</taxon>
        <taxon>Micrococcales</taxon>
        <taxon>Microbacteriaceae</taxon>
        <taxon>Agromyces</taxon>
    </lineage>
</organism>
<evidence type="ECO:0000313" key="6">
    <source>
        <dbReference type="Proteomes" id="UP000293289"/>
    </source>
</evidence>